<feature type="region of interest" description="Disordered" evidence="1">
    <location>
        <begin position="192"/>
        <end position="212"/>
    </location>
</feature>
<organismHost>
    <name type="scientific">Pseudomonas aeruginosa</name>
    <dbReference type="NCBI Taxonomy" id="287"/>
</organismHost>
<evidence type="ECO:0000313" key="2">
    <source>
        <dbReference type="EMBL" id="AEH03485.1"/>
    </source>
</evidence>
<protein>
    <submittedName>
        <fullName evidence="2">Uncharacterized protein 058</fullName>
    </submittedName>
</protein>
<reference evidence="2 3" key="1">
    <citation type="journal article" date="2011" name="Microbiology">
        <title>The Pseudomonas aeruginosa generalized transducing phage phiPA3 is a new member of the phiKZ-like group of 'jumbo' phages, and infects model laboratory strains and clinical isolates from cystic fibrosis patients.</title>
        <authorList>
            <person name="Monson R."/>
            <person name="Foulds I."/>
            <person name="Foweraker J."/>
            <person name="Welch M."/>
            <person name="Salmond G.P."/>
        </authorList>
    </citation>
    <scope>NUCLEOTIDE SEQUENCE [LARGE SCALE GENOMIC DNA]</scope>
</reference>
<evidence type="ECO:0000313" key="3">
    <source>
        <dbReference type="Proteomes" id="UP000008388"/>
    </source>
</evidence>
<keyword evidence="3" id="KW-1185">Reference proteome</keyword>
<dbReference type="OrthoDB" id="27990at10239"/>
<dbReference type="Proteomes" id="UP000008388">
    <property type="component" value="Segment"/>
</dbReference>
<dbReference type="KEGG" id="vg:26643589"/>
<dbReference type="GeneID" id="26643589"/>
<sequence>MSSKQPTKGSLEYYEAIRNQQATIEIEDVMNVIIGNDERQQPIVTEDVFVSRILPLLVHPWNIDNLRIYQSYVIELTNPLRVAGLVDGKTEVLFTVPPLYPRPDLTRADGPGTATLAHVFDHIAILRSRTSDQEQFEPQIAAYLHDVSVRTPIEKSTLGPLALILARYGRVFEDAEGNPLYTLDGTVVTQGGQSTHATAEPMSSIVEGEYED</sequence>
<dbReference type="EMBL" id="HQ630627">
    <property type="protein sequence ID" value="AEH03485.1"/>
    <property type="molecule type" value="Genomic_DNA"/>
</dbReference>
<accession>F8SJU0</accession>
<organism evidence="2 3">
    <name type="scientific">Pseudomonas phage PhiPA3</name>
    <name type="common">Pseudomonas aeruginosa phage PhiPA3</name>
    <dbReference type="NCBI Taxonomy" id="998086"/>
    <lineage>
        <taxon>Viruses</taxon>
        <taxon>Duplodnaviria</taxon>
        <taxon>Heunggongvirae</taxon>
        <taxon>Uroviricota</taxon>
        <taxon>Caudoviricetes</taxon>
        <taxon>Chimalliviridae</taxon>
        <taxon>Miltoncavirus</taxon>
        <taxon>Miltoncavirus PhiPA3</taxon>
    </lineage>
</organism>
<name>F8SJU0_BPPA3</name>
<dbReference type="RefSeq" id="YP_009217141.1">
    <property type="nucleotide sequence ID" value="NC_028999.1"/>
</dbReference>
<proteinExistence type="predicted"/>
<evidence type="ECO:0000256" key="1">
    <source>
        <dbReference type="SAM" id="MobiDB-lite"/>
    </source>
</evidence>
<gene>
    <name evidence="2" type="primary">058</name>
</gene>